<keyword evidence="3" id="KW-1185">Reference proteome</keyword>
<dbReference type="EMBL" id="UYRT01031050">
    <property type="protein sequence ID" value="VDK72592.1"/>
    <property type="molecule type" value="Genomic_DNA"/>
</dbReference>
<evidence type="ECO:0000313" key="3">
    <source>
        <dbReference type="Proteomes" id="UP000271098"/>
    </source>
</evidence>
<evidence type="ECO:0000256" key="1">
    <source>
        <dbReference type="SAM" id="MobiDB-lite"/>
    </source>
</evidence>
<dbReference type="AlphaFoldDB" id="A0A3P6S9H8"/>
<evidence type="ECO:0000313" key="2">
    <source>
        <dbReference type="EMBL" id="VDK72592.1"/>
    </source>
</evidence>
<dbReference type="Proteomes" id="UP000271098">
    <property type="component" value="Unassembled WGS sequence"/>
</dbReference>
<feature type="region of interest" description="Disordered" evidence="1">
    <location>
        <begin position="1"/>
        <end position="68"/>
    </location>
</feature>
<feature type="compositionally biased region" description="Acidic residues" evidence="1">
    <location>
        <begin position="32"/>
        <end position="68"/>
    </location>
</feature>
<feature type="compositionally biased region" description="Basic and acidic residues" evidence="1">
    <location>
        <begin position="22"/>
        <end position="31"/>
    </location>
</feature>
<gene>
    <name evidence="2" type="ORF">GPUH_LOCUS9456</name>
</gene>
<sequence>MKDADVSEVQTDPIGRKKRKKREVDSNKGNDNEEENDENEDDSPEEDEDDSSEEDEDASSDDEEDAYDDDVQKIFFTCGDGVTYGDVRGFFCCCNYDWCNKAVKRMCFSFR</sequence>
<proteinExistence type="predicted"/>
<accession>A0A3P6S9H8</accession>
<name>A0A3P6S9H8_9BILA</name>
<reference evidence="2 3" key="1">
    <citation type="submission" date="2018-11" db="EMBL/GenBank/DDBJ databases">
        <authorList>
            <consortium name="Pathogen Informatics"/>
        </authorList>
    </citation>
    <scope>NUCLEOTIDE SEQUENCE [LARGE SCALE GENOMIC DNA]</scope>
</reference>
<organism evidence="2 3">
    <name type="scientific">Gongylonema pulchrum</name>
    <dbReference type="NCBI Taxonomy" id="637853"/>
    <lineage>
        <taxon>Eukaryota</taxon>
        <taxon>Metazoa</taxon>
        <taxon>Ecdysozoa</taxon>
        <taxon>Nematoda</taxon>
        <taxon>Chromadorea</taxon>
        <taxon>Rhabditida</taxon>
        <taxon>Spirurina</taxon>
        <taxon>Spiruromorpha</taxon>
        <taxon>Spiruroidea</taxon>
        <taxon>Gongylonematidae</taxon>
        <taxon>Gongylonema</taxon>
    </lineage>
</organism>
<protein>
    <submittedName>
        <fullName evidence="2">Uncharacterized protein</fullName>
    </submittedName>
</protein>